<name>A0A914ZE04_9BILA</name>
<dbReference type="GO" id="GO:0042276">
    <property type="term" value="P:error-prone translesion synthesis"/>
    <property type="evidence" value="ECO:0007669"/>
    <property type="project" value="InterPro"/>
</dbReference>
<reference evidence="11" key="1">
    <citation type="submission" date="2022-11" db="UniProtKB">
        <authorList>
            <consortium name="WormBaseParasite"/>
        </authorList>
    </citation>
    <scope>IDENTIFICATION</scope>
</reference>
<dbReference type="GO" id="GO:0006264">
    <property type="term" value="P:mitochondrial DNA replication"/>
    <property type="evidence" value="ECO:0007669"/>
    <property type="project" value="TreeGrafter"/>
</dbReference>
<evidence type="ECO:0000313" key="11">
    <source>
        <dbReference type="WBParaSite" id="PSU_v2.g9900.t1"/>
    </source>
</evidence>
<keyword evidence="3" id="KW-0239">DNA-directed DNA polymerase</keyword>
<protein>
    <recommendedName>
        <fullName evidence="4">DNA-directed primase/polymerase protein</fullName>
        <ecNumber evidence="6">2.7.7.102</ecNumber>
        <ecNumber evidence="2">2.7.7.7</ecNumber>
    </recommendedName>
</protein>
<keyword evidence="3" id="KW-0808">Transferase</keyword>
<dbReference type="AlphaFoldDB" id="A0A914ZE04"/>
<evidence type="ECO:0000256" key="5">
    <source>
        <dbReference type="ARBA" id="ARBA00044677"/>
    </source>
</evidence>
<dbReference type="Pfam" id="PF03121">
    <property type="entry name" value="Herpes_UL52"/>
    <property type="match status" value="1"/>
</dbReference>
<dbReference type="Proteomes" id="UP000887577">
    <property type="component" value="Unplaced"/>
</dbReference>
<dbReference type="GO" id="GO:0003887">
    <property type="term" value="F:DNA-directed DNA polymerase activity"/>
    <property type="evidence" value="ECO:0007669"/>
    <property type="project" value="UniProtKB-KW"/>
</dbReference>
<evidence type="ECO:0000256" key="3">
    <source>
        <dbReference type="ARBA" id="ARBA00022932"/>
    </source>
</evidence>
<comment type="catalytic activity">
    <reaction evidence="7">
        <text>DNA(n) + a 2'-deoxyribonucleoside 5'-triphosphate = DNA(n+1) + diphosphate</text>
        <dbReference type="Rhea" id="RHEA:22508"/>
        <dbReference type="Rhea" id="RHEA-COMP:17339"/>
        <dbReference type="Rhea" id="RHEA-COMP:17340"/>
        <dbReference type="ChEBI" id="CHEBI:33019"/>
        <dbReference type="ChEBI" id="CHEBI:61560"/>
        <dbReference type="ChEBI" id="CHEBI:173112"/>
        <dbReference type="EC" id="2.7.7.7"/>
    </reaction>
    <physiologicalReaction direction="left-to-right" evidence="7">
        <dbReference type="Rhea" id="RHEA:22509"/>
    </physiologicalReaction>
</comment>
<evidence type="ECO:0000256" key="7">
    <source>
        <dbReference type="ARBA" id="ARBA00047303"/>
    </source>
</evidence>
<dbReference type="Pfam" id="PF23162">
    <property type="entry name" value="AEP_C962R"/>
    <property type="match status" value="1"/>
</dbReference>
<keyword evidence="10" id="KW-1185">Reference proteome</keyword>
<feature type="compositionally biased region" description="Low complexity" evidence="8">
    <location>
        <begin position="525"/>
        <end position="542"/>
    </location>
</feature>
<evidence type="ECO:0000256" key="1">
    <source>
        <dbReference type="ARBA" id="ARBA00009762"/>
    </source>
</evidence>
<dbReference type="InterPro" id="IPR056443">
    <property type="entry name" value="AEP_C962R"/>
</dbReference>
<feature type="region of interest" description="Disordered" evidence="8">
    <location>
        <begin position="512"/>
        <end position="546"/>
    </location>
</feature>
<dbReference type="GO" id="GO:0031297">
    <property type="term" value="P:replication fork processing"/>
    <property type="evidence" value="ECO:0007669"/>
    <property type="project" value="TreeGrafter"/>
</dbReference>
<dbReference type="InterPro" id="IPR044917">
    <property type="entry name" value="PRIMPOL"/>
</dbReference>
<organism evidence="10 11">
    <name type="scientific">Panagrolaimus superbus</name>
    <dbReference type="NCBI Taxonomy" id="310955"/>
    <lineage>
        <taxon>Eukaryota</taxon>
        <taxon>Metazoa</taxon>
        <taxon>Ecdysozoa</taxon>
        <taxon>Nematoda</taxon>
        <taxon>Chromadorea</taxon>
        <taxon>Rhabditida</taxon>
        <taxon>Tylenchina</taxon>
        <taxon>Panagrolaimomorpha</taxon>
        <taxon>Panagrolaimoidea</taxon>
        <taxon>Panagrolaimidae</taxon>
        <taxon>Panagrolaimus</taxon>
    </lineage>
</organism>
<proteinExistence type="inferred from homology"/>
<evidence type="ECO:0000256" key="4">
    <source>
        <dbReference type="ARBA" id="ARBA00026139"/>
    </source>
</evidence>
<dbReference type="WBParaSite" id="PSU_v2.g9900.t1">
    <property type="protein sequence ID" value="PSU_v2.g9900.t1"/>
    <property type="gene ID" value="PSU_v2.g9900"/>
</dbReference>
<evidence type="ECO:0000259" key="9">
    <source>
        <dbReference type="Pfam" id="PF23162"/>
    </source>
</evidence>
<feature type="domain" description="C962R-like N-terminal AEP" evidence="9">
    <location>
        <begin position="53"/>
        <end position="211"/>
    </location>
</feature>
<keyword evidence="3" id="KW-0548">Nucleotidyltransferase</keyword>
<comment type="similarity">
    <text evidence="1">Belongs to the eukaryotic-type primase small subunit family.</text>
</comment>
<dbReference type="PANTHER" id="PTHR31399">
    <property type="entry name" value="DNA-DIRECTED PRIMASE / POLYMERASE PROTEIN"/>
    <property type="match status" value="1"/>
</dbReference>
<evidence type="ECO:0000256" key="6">
    <source>
        <dbReference type="ARBA" id="ARBA00044768"/>
    </source>
</evidence>
<dbReference type="GO" id="GO:0003682">
    <property type="term" value="F:chromatin binding"/>
    <property type="evidence" value="ECO:0007669"/>
    <property type="project" value="TreeGrafter"/>
</dbReference>
<dbReference type="PANTHER" id="PTHR31399:SF0">
    <property type="entry name" value="DNA-DIRECTED PRIMASE_POLYMERASE PROTEIN"/>
    <property type="match status" value="1"/>
</dbReference>
<dbReference type="EC" id="2.7.7.7" evidence="2"/>
<dbReference type="GO" id="GO:0009411">
    <property type="term" value="P:response to UV"/>
    <property type="evidence" value="ECO:0007669"/>
    <property type="project" value="TreeGrafter"/>
</dbReference>
<evidence type="ECO:0000256" key="8">
    <source>
        <dbReference type="SAM" id="MobiDB-lite"/>
    </source>
</evidence>
<feature type="region of interest" description="Disordered" evidence="8">
    <location>
        <begin position="593"/>
        <end position="633"/>
    </location>
</feature>
<dbReference type="GO" id="GO:0005759">
    <property type="term" value="C:mitochondrial matrix"/>
    <property type="evidence" value="ECO:0007669"/>
    <property type="project" value="TreeGrafter"/>
</dbReference>
<accession>A0A914ZE04</accession>
<dbReference type="GO" id="GO:0005634">
    <property type="term" value="C:nucleus"/>
    <property type="evidence" value="ECO:0007669"/>
    <property type="project" value="TreeGrafter"/>
</dbReference>
<comment type="catalytic activity">
    <reaction evidence="5">
        <text>ssDNA + n NTP = ssDNA/pppN(pN)n-1 hybrid + (n-1) diphosphate.</text>
        <dbReference type="EC" id="2.7.7.102"/>
    </reaction>
</comment>
<sequence length="633" mass="73603">MDIEKEVSQQYKVFHKQVDMFDYQKKSLPKGRCFSFEMPNPYMTMGRRKFFVAELDAFWFWYRNVYRLPRHFYEIIQEGLPCRLYFDLEFKKADNPDLNEDKALSEFLQFVCSLINETYHIEVTEKSFLLLDSTTDQKFSVHATCHFPNNYLFPNNVAMREFIAKLTERMSETGNGIVKKESEETFICDPAVYTKNRSFRILLSSKCNKDVIFKYRKDCKFYDELPNEREIFFDSLIVPPDFSKSPLLNVVENKGRVLKRNRILHTVAQASRPISDFAETLDIQTLDAGVPPSPLPELDEFVREFNTQYNPAVEIRSWTLLRVNSTNSLRVQYQLNNCRYCLRISREHVSNNVYWTCHLDREWMYQKCFDYDCRDFMSNFFPLPSALMEQIKPKLDTVFPKASAAAPKLLPPIKPSTAMSKLPPVQKKLRDSFNDSLLDHQVEEMLKKRIRTDEFKLKIPPPKIPKKAEDSFYQTDDEIIIEEKQSKNNNPSASTSDIGIVEKKDIVIPQLIDLTEDGSEKETDTVSPTSKTTPKSKLSTSKASRKKLKISPGTKKLFESKKKSKVAVGVLATEFFKKPVLKRSMNQSKIHITIDDDVDENKSENNQISSTSKRRKKHSVSPDIFASPNISFN</sequence>
<evidence type="ECO:0000256" key="2">
    <source>
        <dbReference type="ARBA" id="ARBA00012417"/>
    </source>
</evidence>
<evidence type="ECO:0000313" key="10">
    <source>
        <dbReference type="Proteomes" id="UP000887577"/>
    </source>
</evidence>
<dbReference type="EC" id="2.7.7.102" evidence="6"/>